<dbReference type="EMBL" id="CDMZ01001780">
    <property type="protein sequence ID" value="CEM37488.1"/>
    <property type="molecule type" value="Genomic_DNA"/>
</dbReference>
<gene>
    <name evidence="2" type="ORF">Cvel_24313</name>
</gene>
<sequence>MTSGSTLPPESDETEFCLLGRAVFEEKTRGDEDLTLVSFDVEVPSTSSPFASSQPDFANPFFEPFNESPSTPIESPSGVLNSSVRRGLIRMRRGFWRFYRFLRSPSRLCSFFGERRRALTLSVRLLVAERVEEGQSIIDQRVWPALQGNYVRVQRMVAERVPPAVHNCLLEGGLFLSQRVRPALQSSVSNLQRIFAAPYWIAVGEHFHQGFVIFRGRVLPPLESFLSQWQAILDGPPETSPWQLDVLQVPRVLLQRQLALLQWLTSRGLPLLADFFSRLFSHVQRLLRERVWPLLKHGISECRQVLMEKVVPALGWVIREAHRVLKFCGQIFPLSVSLGFRFWTLINCRLVPLVCCAFRCLVGAAEALSIAGSSCFESITRRTGRASSAPPTPEGGAVFEEVGVVEGQEGTGALGGQGEKEGEDAREGGTEEAGEERGYEGSPMKH</sequence>
<organism evidence="2">
    <name type="scientific">Chromera velia CCMP2878</name>
    <dbReference type="NCBI Taxonomy" id="1169474"/>
    <lineage>
        <taxon>Eukaryota</taxon>
        <taxon>Sar</taxon>
        <taxon>Alveolata</taxon>
        <taxon>Colpodellida</taxon>
        <taxon>Chromeraceae</taxon>
        <taxon>Chromera</taxon>
    </lineage>
</organism>
<feature type="compositionally biased region" description="Basic and acidic residues" evidence="1">
    <location>
        <begin position="418"/>
        <end position="439"/>
    </location>
</feature>
<evidence type="ECO:0000256" key="1">
    <source>
        <dbReference type="SAM" id="MobiDB-lite"/>
    </source>
</evidence>
<accession>A0A0G4H1J4</accession>
<dbReference type="AlphaFoldDB" id="A0A0G4H1J4"/>
<name>A0A0G4H1J4_9ALVE</name>
<evidence type="ECO:0000313" key="2">
    <source>
        <dbReference type="EMBL" id="CEM37488.1"/>
    </source>
</evidence>
<dbReference type="VEuPathDB" id="CryptoDB:Cvel_24313"/>
<reference evidence="2" key="1">
    <citation type="submission" date="2014-11" db="EMBL/GenBank/DDBJ databases">
        <authorList>
            <person name="Otto D Thomas"/>
            <person name="Naeem Raeece"/>
        </authorList>
    </citation>
    <scope>NUCLEOTIDE SEQUENCE</scope>
</reference>
<protein>
    <submittedName>
        <fullName evidence="2">Uncharacterized protein</fullName>
    </submittedName>
</protein>
<proteinExistence type="predicted"/>
<feature type="region of interest" description="Disordered" evidence="1">
    <location>
        <begin position="409"/>
        <end position="446"/>
    </location>
</feature>
<feature type="region of interest" description="Disordered" evidence="1">
    <location>
        <begin position="383"/>
        <end position="402"/>
    </location>
</feature>